<dbReference type="GO" id="GO:0022857">
    <property type="term" value="F:transmembrane transporter activity"/>
    <property type="evidence" value="ECO:0007669"/>
    <property type="project" value="InterPro"/>
</dbReference>
<feature type="transmembrane region" description="Helical" evidence="5">
    <location>
        <begin position="277"/>
        <end position="296"/>
    </location>
</feature>
<protein>
    <submittedName>
        <fullName evidence="7">MFS general substrate transporter</fullName>
    </submittedName>
</protein>
<dbReference type="InterPro" id="IPR020846">
    <property type="entry name" value="MFS_dom"/>
</dbReference>
<evidence type="ECO:0000256" key="4">
    <source>
        <dbReference type="ARBA" id="ARBA00023136"/>
    </source>
</evidence>
<feature type="domain" description="Major facilitator superfamily (MFS) profile" evidence="6">
    <location>
        <begin position="50"/>
        <end position="575"/>
    </location>
</feature>
<evidence type="ECO:0000313" key="8">
    <source>
        <dbReference type="Proteomes" id="UP000249497"/>
    </source>
</evidence>
<keyword evidence="3 5" id="KW-1133">Transmembrane helix</keyword>
<name>A0A8T8WTY4_ASPJA</name>
<dbReference type="PANTHER" id="PTHR23501">
    <property type="entry name" value="MAJOR FACILITATOR SUPERFAMILY"/>
    <property type="match status" value="1"/>
</dbReference>
<feature type="transmembrane region" description="Helical" evidence="5">
    <location>
        <begin position="115"/>
        <end position="134"/>
    </location>
</feature>
<feature type="transmembrane region" description="Helical" evidence="5">
    <location>
        <begin position="316"/>
        <end position="335"/>
    </location>
</feature>
<dbReference type="RefSeq" id="XP_025524683.1">
    <property type="nucleotide sequence ID" value="XM_025673861.1"/>
</dbReference>
<feature type="transmembrane region" description="Helical" evidence="5">
    <location>
        <begin position="355"/>
        <end position="373"/>
    </location>
</feature>
<feature type="transmembrane region" description="Helical" evidence="5">
    <location>
        <begin position="207"/>
        <end position="225"/>
    </location>
</feature>
<feature type="transmembrane region" description="Helical" evidence="5">
    <location>
        <begin position="246"/>
        <end position="265"/>
    </location>
</feature>
<dbReference type="Proteomes" id="UP000249497">
    <property type="component" value="Unassembled WGS sequence"/>
</dbReference>
<dbReference type="Pfam" id="PF07690">
    <property type="entry name" value="MFS_1"/>
    <property type="match status" value="1"/>
</dbReference>
<keyword evidence="8" id="KW-1185">Reference proteome</keyword>
<reference evidence="7 8" key="1">
    <citation type="submission" date="2018-02" db="EMBL/GenBank/DDBJ databases">
        <title>The genomes of Aspergillus section Nigri reveals drivers in fungal speciation.</title>
        <authorList>
            <consortium name="DOE Joint Genome Institute"/>
            <person name="Vesth T.C."/>
            <person name="Nybo J."/>
            <person name="Theobald S."/>
            <person name="Brandl J."/>
            <person name="Frisvad J.C."/>
            <person name="Nielsen K.F."/>
            <person name="Lyhne E.K."/>
            <person name="Kogle M.E."/>
            <person name="Kuo A."/>
            <person name="Riley R."/>
            <person name="Clum A."/>
            <person name="Nolan M."/>
            <person name="Lipzen A."/>
            <person name="Salamov A."/>
            <person name="Henrissat B."/>
            <person name="Wiebenga A."/>
            <person name="De vries R.P."/>
            <person name="Grigoriev I.V."/>
            <person name="Mortensen U.H."/>
            <person name="Andersen M.R."/>
            <person name="Baker S.E."/>
        </authorList>
    </citation>
    <scope>NUCLEOTIDE SEQUENCE [LARGE SCALE GENOMIC DNA]</scope>
    <source>
        <strain evidence="7 8">CBS 114.51</strain>
    </source>
</reference>
<sequence length="586" mass="62538">MALLMTESDSEPAAPGVRIHEDEAAPKHEIDSLQEDHPQYPERLSTLLLDISALVVIQFLQGLDGTIVTTAIPKISNRFHALGDIGWYASAFMLTFCSLQLIWGKLYTFYTVKWTYLVALFLFELGSFICGIAPSSMSFIVGRAIAGVGAGGTGAGSLLLVTHLLPPPRRPALVGVLTAIFGFGAAVGPLLGGAFTDNATLTWRWCFYINLPLGALAATIVVFFIPTNKAPGRNTAFQERLLQMDLLGAVLLIPGMVSLLLALQWGGSKYPWSDGRVIATLVVAGVLITGFVLSQVCRQNEDRLMISSRVFKDPRIWTAVILGASATTSFFVMLYNLPIWFQAIKGASAASSGVMSLPMTISFLVASTIGGTLSSSDLSPPSPSSPPRNHWRRRILPGRVRAVKRPSPTTIVALLTLASPILLSTGSGLLTTLTPHSSTGKWIGYQVLLGAGGGLGMQLSMTAAQSFPNHRDITMGTTIILTCQNLPATVLTSVAATILNSQLASRLRDEVPGLHGNTQLVTGAGATGFRDVVPAELIPAVLEVYNESVTRTFLVSVAMACFGVGASLWVPLRWRRAARARRGADP</sequence>
<dbReference type="AlphaFoldDB" id="A0A8T8WTY4"/>
<evidence type="ECO:0000256" key="2">
    <source>
        <dbReference type="ARBA" id="ARBA00022692"/>
    </source>
</evidence>
<dbReference type="PRINTS" id="PR01036">
    <property type="entry name" value="TCRTETB"/>
</dbReference>
<accession>A0A8T8WTY4</accession>
<dbReference type="Gene3D" id="1.20.1720.10">
    <property type="entry name" value="Multidrug resistance protein D"/>
    <property type="match status" value="1"/>
</dbReference>
<dbReference type="PROSITE" id="PS50850">
    <property type="entry name" value="MFS"/>
    <property type="match status" value="1"/>
</dbReference>
<dbReference type="EMBL" id="KZ824822">
    <property type="protein sequence ID" value="RAH78789.1"/>
    <property type="molecule type" value="Genomic_DNA"/>
</dbReference>
<evidence type="ECO:0000256" key="5">
    <source>
        <dbReference type="SAM" id="Phobius"/>
    </source>
</evidence>
<keyword evidence="4 5" id="KW-0472">Membrane</keyword>
<feature type="transmembrane region" description="Helical" evidence="5">
    <location>
        <begin position="473"/>
        <end position="499"/>
    </location>
</feature>
<dbReference type="GO" id="GO:0005886">
    <property type="term" value="C:plasma membrane"/>
    <property type="evidence" value="ECO:0007669"/>
    <property type="project" value="TreeGrafter"/>
</dbReference>
<dbReference type="PANTHER" id="PTHR23501:SF199">
    <property type="entry name" value="MFS EFFLUX TRANSPORTER INPD-RELATED"/>
    <property type="match status" value="1"/>
</dbReference>
<feature type="transmembrane region" description="Helical" evidence="5">
    <location>
        <begin position="85"/>
        <end position="103"/>
    </location>
</feature>
<feature type="transmembrane region" description="Helical" evidence="5">
    <location>
        <begin position="411"/>
        <end position="430"/>
    </location>
</feature>
<feature type="transmembrane region" description="Helical" evidence="5">
    <location>
        <begin position="173"/>
        <end position="195"/>
    </location>
</feature>
<dbReference type="GeneID" id="37177553"/>
<keyword evidence="2 5" id="KW-0812">Transmembrane</keyword>
<dbReference type="OrthoDB" id="10021397at2759"/>
<feature type="transmembrane region" description="Helical" evidence="5">
    <location>
        <begin position="140"/>
        <end position="161"/>
    </location>
</feature>
<dbReference type="SUPFAM" id="SSF103473">
    <property type="entry name" value="MFS general substrate transporter"/>
    <property type="match status" value="1"/>
</dbReference>
<proteinExistence type="predicted"/>
<feature type="transmembrane region" description="Helical" evidence="5">
    <location>
        <begin position="442"/>
        <end position="461"/>
    </location>
</feature>
<evidence type="ECO:0000256" key="1">
    <source>
        <dbReference type="ARBA" id="ARBA00004141"/>
    </source>
</evidence>
<gene>
    <name evidence="7" type="ORF">BO86DRAFT_402467</name>
</gene>
<dbReference type="InterPro" id="IPR011701">
    <property type="entry name" value="MFS"/>
</dbReference>
<dbReference type="InterPro" id="IPR036259">
    <property type="entry name" value="MFS_trans_sf"/>
</dbReference>
<feature type="transmembrane region" description="Helical" evidence="5">
    <location>
        <begin position="553"/>
        <end position="572"/>
    </location>
</feature>
<evidence type="ECO:0000313" key="7">
    <source>
        <dbReference type="EMBL" id="RAH78789.1"/>
    </source>
</evidence>
<evidence type="ECO:0000256" key="3">
    <source>
        <dbReference type="ARBA" id="ARBA00022989"/>
    </source>
</evidence>
<organism evidence="7 8">
    <name type="scientific">Aspergillus japonicus CBS 114.51</name>
    <dbReference type="NCBI Taxonomy" id="1448312"/>
    <lineage>
        <taxon>Eukaryota</taxon>
        <taxon>Fungi</taxon>
        <taxon>Dikarya</taxon>
        <taxon>Ascomycota</taxon>
        <taxon>Pezizomycotina</taxon>
        <taxon>Eurotiomycetes</taxon>
        <taxon>Eurotiomycetidae</taxon>
        <taxon>Eurotiales</taxon>
        <taxon>Aspergillaceae</taxon>
        <taxon>Aspergillus</taxon>
        <taxon>Aspergillus subgen. Circumdati</taxon>
    </lineage>
</organism>
<comment type="subcellular location">
    <subcellularLocation>
        <location evidence="1">Membrane</location>
        <topology evidence="1">Multi-pass membrane protein</topology>
    </subcellularLocation>
</comment>
<dbReference type="FunFam" id="1.20.1720.10:FF:000012">
    <property type="entry name" value="MFS toxin efflux pump (AflT)"/>
    <property type="match status" value="1"/>
</dbReference>
<dbReference type="Gene3D" id="1.20.1250.20">
    <property type="entry name" value="MFS general substrate transporter like domains"/>
    <property type="match status" value="1"/>
</dbReference>
<evidence type="ECO:0000259" key="6">
    <source>
        <dbReference type="PROSITE" id="PS50850"/>
    </source>
</evidence>